<evidence type="ECO:0000313" key="2">
    <source>
        <dbReference type="EMBL" id="AWI28438.1"/>
    </source>
</evidence>
<keyword evidence="3" id="KW-1185">Reference proteome</keyword>
<dbReference type="SUPFAM" id="SSF55729">
    <property type="entry name" value="Acyl-CoA N-acyltransferases (Nat)"/>
    <property type="match status" value="1"/>
</dbReference>
<feature type="region of interest" description="Disordered" evidence="1">
    <location>
        <begin position="258"/>
        <end position="282"/>
    </location>
</feature>
<protein>
    <recommendedName>
        <fullName evidence="4">Chorismate synthase</fullName>
    </recommendedName>
</protein>
<dbReference type="OrthoDB" id="9797990at2"/>
<dbReference type="InterPro" id="IPR016181">
    <property type="entry name" value="Acyl_CoA_acyltransferase"/>
</dbReference>
<dbReference type="AlphaFoldDB" id="A0A2S1SPV3"/>
<organism evidence="2 3">
    <name type="scientific">Streptomyces tirandamycinicus</name>
    <dbReference type="NCBI Taxonomy" id="2174846"/>
    <lineage>
        <taxon>Bacteria</taxon>
        <taxon>Bacillati</taxon>
        <taxon>Actinomycetota</taxon>
        <taxon>Actinomycetes</taxon>
        <taxon>Kitasatosporales</taxon>
        <taxon>Streptomycetaceae</taxon>
        <taxon>Streptomyces</taxon>
    </lineage>
</organism>
<evidence type="ECO:0000313" key="3">
    <source>
        <dbReference type="Proteomes" id="UP000244900"/>
    </source>
</evidence>
<feature type="region of interest" description="Disordered" evidence="1">
    <location>
        <begin position="363"/>
        <end position="429"/>
    </location>
</feature>
<name>A0A2S1SPV3_9ACTN</name>
<dbReference type="PANTHER" id="PTHR41700:SF1">
    <property type="entry name" value="N-ACETYLTRANSFERASE DOMAIN-CONTAINING PROTEIN"/>
    <property type="match status" value="1"/>
</dbReference>
<dbReference type="EMBL" id="CP029188">
    <property type="protein sequence ID" value="AWI28438.1"/>
    <property type="molecule type" value="Genomic_DNA"/>
</dbReference>
<evidence type="ECO:0000256" key="1">
    <source>
        <dbReference type="SAM" id="MobiDB-lite"/>
    </source>
</evidence>
<feature type="compositionally biased region" description="Low complexity" evidence="1">
    <location>
        <begin position="1"/>
        <end position="40"/>
    </location>
</feature>
<proteinExistence type="predicted"/>
<feature type="compositionally biased region" description="Low complexity" evidence="1">
    <location>
        <begin position="363"/>
        <end position="415"/>
    </location>
</feature>
<dbReference type="Proteomes" id="UP000244900">
    <property type="component" value="Chromosome"/>
</dbReference>
<feature type="region of interest" description="Disordered" evidence="1">
    <location>
        <begin position="1"/>
        <end position="53"/>
    </location>
</feature>
<sequence>MTSSAAGSGAADGTPDATAAGDVARGAAGASRAGGEAARGTAGGTPMGEAARRTGGGASIAGAAACGPGEASLISGAAARVAREAGAAARTAGVTVRSVHDVSGIRAVADFLADVWQMPHATPPYPPEVLHSLVHAGGVVHAAYSEKPSGVRPAGAAVAVFGPPGERDVYSFVAAASASGRGVGFAIKQAQRQWALEHGATTMRWTFDPLVGRNARFNLVRLGAVGGEYLVDFYGPMSDGVNNGDESDRLTVEWDLVAGSPRQDGPDDGRADADTVRRAPDGGPLALRGADRMWCRVPEDIVALRAADPALALRWRHAVREVFAEAYAEGLRPTSMSRDGWYLLTRRPTAGLTAGETGAGVAAGSPYGGTSHATAPETTSAPSASFTPSASSTPSVSSSPSASSAPCTSPAPFAPLSAGTPASPSQEQE</sequence>
<evidence type="ECO:0008006" key="4">
    <source>
        <dbReference type="Google" id="ProtNLM"/>
    </source>
</evidence>
<feature type="compositionally biased region" description="Polar residues" evidence="1">
    <location>
        <begin position="420"/>
        <end position="429"/>
    </location>
</feature>
<dbReference type="KEGG" id="stir:DDW44_06260"/>
<dbReference type="PANTHER" id="PTHR41700">
    <property type="entry name" value="GCN5-RELATED N-ACETYLTRANSFERASE"/>
    <property type="match status" value="1"/>
</dbReference>
<reference evidence="2 3" key="1">
    <citation type="submission" date="2018-05" db="EMBL/GenBank/DDBJ databases">
        <title>Complete genome sequence of sponge-derived Streptomyces sp. HNM0039.</title>
        <authorList>
            <person name="Huang X."/>
            <person name="Zhou S."/>
        </authorList>
    </citation>
    <scope>NUCLEOTIDE SEQUENCE [LARGE SCALE GENOMIC DNA]</scope>
    <source>
        <strain evidence="2 3">HNM0039</strain>
    </source>
</reference>
<dbReference type="InterPro" id="IPR038764">
    <property type="entry name" value="GNAT_N_AcTrfase_prd"/>
</dbReference>
<accession>A0A2S1SPV3</accession>
<gene>
    <name evidence="2" type="ORF">DDW44_06260</name>
</gene>
<feature type="compositionally biased region" description="Basic and acidic residues" evidence="1">
    <location>
        <begin position="264"/>
        <end position="280"/>
    </location>
</feature>